<dbReference type="AlphaFoldDB" id="A0AAE0BAS1"/>
<dbReference type="Gene3D" id="3.80.10.10">
    <property type="entry name" value="Ribonuclease Inhibitor"/>
    <property type="match status" value="1"/>
</dbReference>
<dbReference type="InterPro" id="IPR001810">
    <property type="entry name" value="F-box_dom"/>
</dbReference>
<evidence type="ECO:0000259" key="1">
    <source>
        <dbReference type="Pfam" id="PF00646"/>
    </source>
</evidence>
<dbReference type="Gene3D" id="1.20.1280.50">
    <property type="match status" value="1"/>
</dbReference>
<organism evidence="2 3">
    <name type="scientific">Dipteronia sinensis</name>
    <dbReference type="NCBI Taxonomy" id="43782"/>
    <lineage>
        <taxon>Eukaryota</taxon>
        <taxon>Viridiplantae</taxon>
        <taxon>Streptophyta</taxon>
        <taxon>Embryophyta</taxon>
        <taxon>Tracheophyta</taxon>
        <taxon>Spermatophyta</taxon>
        <taxon>Magnoliopsida</taxon>
        <taxon>eudicotyledons</taxon>
        <taxon>Gunneridae</taxon>
        <taxon>Pentapetalae</taxon>
        <taxon>rosids</taxon>
        <taxon>malvids</taxon>
        <taxon>Sapindales</taxon>
        <taxon>Sapindaceae</taxon>
        <taxon>Hippocastanoideae</taxon>
        <taxon>Acereae</taxon>
        <taxon>Dipteronia</taxon>
    </lineage>
</organism>
<protein>
    <recommendedName>
        <fullName evidence="1">F-box domain-containing protein</fullName>
    </recommendedName>
</protein>
<dbReference type="Proteomes" id="UP001281410">
    <property type="component" value="Unassembled WGS sequence"/>
</dbReference>
<dbReference type="PANTHER" id="PTHR34223:SF83">
    <property type="entry name" value="F-BOX DOMAIN-CONTAINING PROTEIN"/>
    <property type="match status" value="1"/>
</dbReference>
<dbReference type="InterPro" id="IPR032675">
    <property type="entry name" value="LRR_dom_sf"/>
</dbReference>
<dbReference type="InterPro" id="IPR053197">
    <property type="entry name" value="F-box_SCFL_complex_component"/>
</dbReference>
<keyword evidence="3" id="KW-1185">Reference proteome</keyword>
<accession>A0AAE0BAS1</accession>
<sequence>MIEDNLQITQKRKPTTENLVMVEKNDDLISRLSDDILLYIISLLPVECAVRTSFLSRRWSDLWNESPELKGTTEDIPILVQELVELYNRHPLLPCRREVRFRFEKSNLLVATIEDNQKLHLKFSDGSSTLRNPLFLRRPSSSTHDLAVKTLHLTSVSDLTPEKVTSLVSYFRNLQSLQITECNFKSLSIGAGFQILTSLTILDCLELTEIHSFSLNLKRLFFRGNFVKFWFYTLKTSLEIAMIDFRKGPGCLGITYCCLMKNLLALRNVEILTVCGWLFNMPKIKMLPLCEHYNTSVEISLCSKI</sequence>
<evidence type="ECO:0000313" key="2">
    <source>
        <dbReference type="EMBL" id="KAK3232234.1"/>
    </source>
</evidence>
<name>A0AAE0BAS1_9ROSI</name>
<dbReference type="PANTHER" id="PTHR34223">
    <property type="entry name" value="OS11G0201299 PROTEIN"/>
    <property type="match status" value="1"/>
</dbReference>
<comment type="caution">
    <text evidence="2">The sequence shown here is derived from an EMBL/GenBank/DDBJ whole genome shotgun (WGS) entry which is preliminary data.</text>
</comment>
<gene>
    <name evidence="2" type="ORF">Dsin_004115</name>
</gene>
<dbReference type="InterPro" id="IPR036047">
    <property type="entry name" value="F-box-like_dom_sf"/>
</dbReference>
<proteinExistence type="predicted"/>
<evidence type="ECO:0000313" key="3">
    <source>
        <dbReference type="Proteomes" id="UP001281410"/>
    </source>
</evidence>
<feature type="domain" description="F-box" evidence="1">
    <location>
        <begin position="29"/>
        <end position="66"/>
    </location>
</feature>
<dbReference type="SUPFAM" id="SSF81383">
    <property type="entry name" value="F-box domain"/>
    <property type="match status" value="1"/>
</dbReference>
<dbReference type="EMBL" id="JANJYJ010000001">
    <property type="protein sequence ID" value="KAK3232234.1"/>
    <property type="molecule type" value="Genomic_DNA"/>
</dbReference>
<dbReference type="Pfam" id="PF00646">
    <property type="entry name" value="F-box"/>
    <property type="match status" value="1"/>
</dbReference>
<reference evidence="2" key="1">
    <citation type="journal article" date="2023" name="Plant J.">
        <title>Genome sequences and population genomics provide insights into the demographic history, inbreeding, and mutation load of two 'living fossil' tree species of Dipteronia.</title>
        <authorList>
            <person name="Feng Y."/>
            <person name="Comes H.P."/>
            <person name="Chen J."/>
            <person name="Zhu S."/>
            <person name="Lu R."/>
            <person name="Zhang X."/>
            <person name="Li P."/>
            <person name="Qiu J."/>
            <person name="Olsen K.M."/>
            <person name="Qiu Y."/>
        </authorList>
    </citation>
    <scope>NUCLEOTIDE SEQUENCE</scope>
    <source>
        <strain evidence="2">NBL</strain>
    </source>
</reference>